<evidence type="ECO:0000256" key="1">
    <source>
        <dbReference type="ARBA" id="ARBA00004127"/>
    </source>
</evidence>
<dbReference type="SMART" id="SM00752">
    <property type="entry name" value="HTTM"/>
    <property type="match status" value="1"/>
</dbReference>
<evidence type="ECO:0000259" key="6">
    <source>
        <dbReference type="SMART" id="SM00752"/>
    </source>
</evidence>
<dbReference type="InterPro" id="IPR052964">
    <property type="entry name" value="Sporulation_signal_mat"/>
</dbReference>
<keyword evidence="3 5" id="KW-1133">Transmembrane helix</keyword>
<feature type="domain" description="HTTM-like" evidence="6">
    <location>
        <begin position="15"/>
        <end position="293"/>
    </location>
</feature>
<comment type="subcellular location">
    <subcellularLocation>
        <location evidence="1">Endomembrane system</location>
        <topology evidence="1">Multi-pass membrane protein</topology>
    </subcellularLocation>
</comment>
<feature type="transmembrane region" description="Helical" evidence="5">
    <location>
        <begin position="168"/>
        <end position="189"/>
    </location>
</feature>
<dbReference type="RefSeq" id="WP_013767463.1">
    <property type="nucleotide sequence ID" value="NC_015510.1"/>
</dbReference>
<organism evidence="7 8">
    <name type="scientific">Haliscomenobacter hydrossis (strain ATCC 27775 / DSM 1100 / LMG 10767 / O)</name>
    <dbReference type="NCBI Taxonomy" id="760192"/>
    <lineage>
        <taxon>Bacteria</taxon>
        <taxon>Pseudomonadati</taxon>
        <taxon>Bacteroidota</taxon>
        <taxon>Saprospiria</taxon>
        <taxon>Saprospirales</taxon>
        <taxon>Haliscomenobacteraceae</taxon>
        <taxon>Haliscomenobacter</taxon>
    </lineage>
</organism>
<evidence type="ECO:0000256" key="5">
    <source>
        <dbReference type="SAM" id="Phobius"/>
    </source>
</evidence>
<dbReference type="InterPro" id="IPR011020">
    <property type="entry name" value="HTTM-like"/>
</dbReference>
<dbReference type="PANTHER" id="PTHR39535:SF2">
    <property type="entry name" value="HTTM DOMAIN-CONTAINING PROTEIN"/>
    <property type="match status" value="1"/>
</dbReference>
<feature type="transmembrane region" description="Helical" evidence="5">
    <location>
        <begin position="88"/>
        <end position="107"/>
    </location>
</feature>
<dbReference type="OrthoDB" id="1496138at2"/>
<feature type="transmembrane region" description="Helical" evidence="5">
    <location>
        <begin position="227"/>
        <end position="249"/>
    </location>
</feature>
<proteinExistence type="predicted"/>
<dbReference type="KEGG" id="hhy:Halhy_5102"/>
<evidence type="ECO:0000313" key="8">
    <source>
        <dbReference type="Proteomes" id="UP000008461"/>
    </source>
</evidence>
<dbReference type="eggNOG" id="COG3011">
    <property type="taxonomic scope" value="Bacteria"/>
</dbReference>
<feature type="transmembrane region" description="Helical" evidence="5">
    <location>
        <begin position="21"/>
        <end position="42"/>
    </location>
</feature>
<keyword evidence="4 5" id="KW-0472">Membrane</keyword>
<name>F4L3F1_HALH1</name>
<dbReference type="EMBL" id="CP002691">
    <property type="protein sequence ID" value="AEE52928.1"/>
    <property type="molecule type" value="Genomic_DNA"/>
</dbReference>
<gene>
    <name evidence="7" type="ordered locus">Halhy_5102</name>
</gene>
<dbReference type="InterPro" id="IPR053934">
    <property type="entry name" value="HTTM_dom"/>
</dbReference>
<dbReference type="HOGENOM" id="CLU_045120_0_0_10"/>
<feature type="transmembrane region" description="Helical" evidence="5">
    <location>
        <begin position="137"/>
        <end position="156"/>
    </location>
</feature>
<protein>
    <submittedName>
        <fullName evidence="7">HTTM domain protein</fullName>
    </submittedName>
</protein>
<dbReference type="GO" id="GO:0012505">
    <property type="term" value="C:endomembrane system"/>
    <property type="evidence" value="ECO:0007669"/>
    <property type="project" value="UniProtKB-SubCell"/>
</dbReference>
<evidence type="ECO:0000256" key="2">
    <source>
        <dbReference type="ARBA" id="ARBA00022692"/>
    </source>
</evidence>
<dbReference type="Proteomes" id="UP000008461">
    <property type="component" value="Chromosome"/>
</dbReference>
<evidence type="ECO:0000256" key="4">
    <source>
        <dbReference type="ARBA" id="ARBA00023136"/>
    </source>
</evidence>
<feature type="transmembrane region" description="Helical" evidence="5">
    <location>
        <begin position="114"/>
        <end position="131"/>
    </location>
</feature>
<evidence type="ECO:0000313" key="7">
    <source>
        <dbReference type="EMBL" id="AEE52928.1"/>
    </source>
</evidence>
<evidence type="ECO:0000256" key="3">
    <source>
        <dbReference type="ARBA" id="ARBA00022989"/>
    </source>
</evidence>
<feature type="transmembrane region" description="Helical" evidence="5">
    <location>
        <begin position="256"/>
        <end position="283"/>
    </location>
</feature>
<sequence length="306" mass="35326">MRIKNIFQQVDQFFFAPSSGKVLAFFRIAIATFCLVKFWSIYKDLLNIFGSQGFVKGDVTAILLADYMPRLTWLSEAVTTWGVNEVEAIYALFFFFILVLILLGIGFQTRLMSILALFVHLMFFNSGKMFMYGMDYFSTSALFYAVIMPLGKFYSLDNYLRSRAQNPGTVPIFFMRVLQLHLCLVYFFGGFPKSLGLHWWNGEAIWRAVSIPGFYQLDMNWLASVPWLSVVLGWSVLVVELGYPIFIWFRKTRPVFLLLVCCMHLGIGVVMGLHYFAALMILLNVTAFGWPYVEKKGIWWHQPVLV</sequence>
<accession>F4L3F1</accession>
<reference key="2">
    <citation type="submission" date="2011-04" db="EMBL/GenBank/DDBJ databases">
        <title>Complete sequence of chromosome of Haliscomenobacter hydrossis DSM 1100.</title>
        <authorList>
            <consortium name="US DOE Joint Genome Institute (JGI-PGF)"/>
            <person name="Lucas S."/>
            <person name="Han J."/>
            <person name="Lapidus A."/>
            <person name="Bruce D."/>
            <person name="Goodwin L."/>
            <person name="Pitluck S."/>
            <person name="Peters L."/>
            <person name="Kyrpides N."/>
            <person name="Mavromatis K."/>
            <person name="Ivanova N."/>
            <person name="Ovchinnikova G."/>
            <person name="Pagani I."/>
            <person name="Daligault H."/>
            <person name="Detter J.C."/>
            <person name="Han C."/>
            <person name="Land M."/>
            <person name="Hauser L."/>
            <person name="Markowitz V."/>
            <person name="Cheng J.-F."/>
            <person name="Hugenholtz P."/>
            <person name="Woyke T."/>
            <person name="Wu D."/>
            <person name="Verbarg S."/>
            <person name="Frueling A."/>
            <person name="Brambilla E."/>
            <person name="Klenk H.-P."/>
            <person name="Eisen J.A."/>
        </authorList>
    </citation>
    <scope>NUCLEOTIDE SEQUENCE</scope>
    <source>
        <strain>DSM 1100</strain>
    </source>
</reference>
<keyword evidence="8" id="KW-1185">Reference proteome</keyword>
<dbReference type="STRING" id="760192.Halhy_5102"/>
<reference evidence="7 8" key="1">
    <citation type="journal article" date="2011" name="Stand. Genomic Sci.">
        <title>Complete genome sequence of Haliscomenobacter hydrossis type strain (O).</title>
        <authorList>
            <consortium name="US DOE Joint Genome Institute (JGI-PGF)"/>
            <person name="Daligault H."/>
            <person name="Lapidus A."/>
            <person name="Zeytun A."/>
            <person name="Nolan M."/>
            <person name="Lucas S."/>
            <person name="Del Rio T.G."/>
            <person name="Tice H."/>
            <person name="Cheng J.F."/>
            <person name="Tapia R."/>
            <person name="Han C."/>
            <person name="Goodwin L."/>
            <person name="Pitluck S."/>
            <person name="Liolios K."/>
            <person name="Pagani I."/>
            <person name="Ivanova N."/>
            <person name="Huntemann M."/>
            <person name="Mavromatis K."/>
            <person name="Mikhailova N."/>
            <person name="Pati A."/>
            <person name="Chen A."/>
            <person name="Palaniappan K."/>
            <person name="Land M."/>
            <person name="Hauser L."/>
            <person name="Brambilla E.M."/>
            <person name="Rohde M."/>
            <person name="Verbarg S."/>
            <person name="Goker M."/>
            <person name="Bristow J."/>
            <person name="Eisen J.A."/>
            <person name="Markowitz V."/>
            <person name="Hugenholtz P."/>
            <person name="Kyrpides N.C."/>
            <person name="Klenk H.P."/>
            <person name="Woyke T."/>
        </authorList>
    </citation>
    <scope>NUCLEOTIDE SEQUENCE [LARGE SCALE GENOMIC DNA]</scope>
    <source>
        <strain evidence="8">ATCC 27775 / DSM 1100 / LMG 10767 / O</strain>
    </source>
</reference>
<dbReference type="PANTHER" id="PTHR39535">
    <property type="entry name" value="SPORULATION-DELAYING PROTEIN SDPB"/>
    <property type="match status" value="1"/>
</dbReference>
<dbReference type="Pfam" id="PF05090">
    <property type="entry name" value="HTTM"/>
    <property type="match status" value="1"/>
</dbReference>
<dbReference type="AlphaFoldDB" id="F4L3F1"/>
<keyword evidence="2 5" id="KW-0812">Transmembrane</keyword>